<dbReference type="PANTHER" id="PTHR44051">
    <property type="entry name" value="GLUTATHIONE S-TRANSFERASE-RELATED"/>
    <property type="match status" value="1"/>
</dbReference>
<keyword evidence="6" id="KW-1185">Reference proteome</keyword>
<dbReference type="GeneID" id="90039096"/>
<dbReference type="InterPro" id="IPR004046">
    <property type="entry name" value="GST_C"/>
</dbReference>
<dbReference type="InterPro" id="IPR040079">
    <property type="entry name" value="Glutathione_S-Trfase"/>
</dbReference>
<dbReference type="PROSITE" id="PS50405">
    <property type="entry name" value="GST_CTER"/>
    <property type="match status" value="1"/>
</dbReference>
<evidence type="ECO:0000313" key="5">
    <source>
        <dbReference type="EMBL" id="KAK7202916.1"/>
    </source>
</evidence>
<dbReference type="InterPro" id="IPR036249">
    <property type="entry name" value="Thioredoxin-like_sf"/>
</dbReference>
<dbReference type="SUPFAM" id="SSF52833">
    <property type="entry name" value="Thioredoxin-like"/>
    <property type="match status" value="1"/>
</dbReference>
<protein>
    <submittedName>
        <fullName evidence="5">Glutathione S-transferase</fullName>
    </submittedName>
</protein>
<comment type="caution">
    <text evidence="5">The sequence shown here is derived from an EMBL/GenBank/DDBJ whole genome shotgun (WGS) entry which is preliminary data.</text>
</comment>
<dbReference type="Pfam" id="PF02798">
    <property type="entry name" value="GST_N"/>
    <property type="match status" value="1"/>
</dbReference>
<gene>
    <name evidence="5" type="ORF">BZA70DRAFT_284294</name>
</gene>
<evidence type="ECO:0000313" key="6">
    <source>
        <dbReference type="Proteomes" id="UP001498771"/>
    </source>
</evidence>
<dbReference type="Gene3D" id="1.20.1050.10">
    <property type="match status" value="1"/>
</dbReference>
<proteinExistence type="inferred from homology"/>
<reference evidence="5 6" key="1">
    <citation type="submission" date="2024-03" db="EMBL/GenBank/DDBJ databases">
        <title>Genome-scale model development and genomic sequencing of the oleaginous clade Lipomyces.</title>
        <authorList>
            <consortium name="Lawrence Berkeley National Laboratory"/>
            <person name="Czajka J.J."/>
            <person name="Han Y."/>
            <person name="Kim J."/>
            <person name="Mondo S.J."/>
            <person name="Hofstad B.A."/>
            <person name="Robles A."/>
            <person name="Haridas S."/>
            <person name="Riley R."/>
            <person name="LaButti K."/>
            <person name="Pangilinan J."/>
            <person name="Andreopoulos W."/>
            <person name="Lipzen A."/>
            <person name="Yan J."/>
            <person name="Wang M."/>
            <person name="Ng V."/>
            <person name="Grigoriev I.V."/>
            <person name="Spatafora J.W."/>
            <person name="Magnuson J.K."/>
            <person name="Baker S.E."/>
            <person name="Pomraning K.R."/>
        </authorList>
    </citation>
    <scope>NUCLEOTIDE SEQUENCE [LARGE SCALE GENOMIC DNA]</scope>
    <source>
        <strain evidence="5 6">Phaff 52-87</strain>
    </source>
</reference>
<dbReference type="Pfam" id="PF00043">
    <property type="entry name" value="GST_C"/>
    <property type="match status" value="1"/>
</dbReference>
<dbReference type="InterPro" id="IPR010987">
    <property type="entry name" value="Glutathione-S-Trfase_C-like"/>
</dbReference>
<accession>A0ABR1EZ95</accession>
<evidence type="ECO:0000256" key="1">
    <source>
        <dbReference type="ARBA" id="ARBA00007409"/>
    </source>
</evidence>
<dbReference type="RefSeq" id="XP_064765949.1">
    <property type="nucleotide sequence ID" value="XM_064913584.1"/>
</dbReference>
<comment type="similarity">
    <text evidence="1 2">Belongs to the GST superfamily.</text>
</comment>
<dbReference type="InterPro" id="IPR036282">
    <property type="entry name" value="Glutathione-S-Trfase_C_sf"/>
</dbReference>
<dbReference type="EMBL" id="JBBJBU010000014">
    <property type="protein sequence ID" value="KAK7202916.1"/>
    <property type="molecule type" value="Genomic_DNA"/>
</dbReference>
<dbReference type="Gene3D" id="3.40.30.10">
    <property type="entry name" value="Glutaredoxin"/>
    <property type="match status" value="1"/>
</dbReference>
<dbReference type="SUPFAM" id="SSF47616">
    <property type="entry name" value="GST C-terminal domain-like"/>
    <property type="match status" value="1"/>
</dbReference>
<organism evidence="5 6">
    <name type="scientific">Myxozyma melibiosi</name>
    <dbReference type="NCBI Taxonomy" id="54550"/>
    <lineage>
        <taxon>Eukaryota</taxon>
        <taxon>Fungi</taxon>
        <taxon>Dikarya</taxon>
        <taxon>Ascomycota</taxon>
        <taxon>Saccharomycotina</taxon>
        <taxon>Lipomycetes</taxon>
        <taxon>Lipomycetales</taxon>
        <taxon>Lipomycetaceae</taxon>
        <taxon>Myxozyma</taxon>
    </lineage>
</organism>
<feature type="domain" description="GST N-terminal" evidence="3">
    <location>
        <begin position="3"/>
        <end position="88"/>
    </location>
</feature>
<evidence type="ECO:0000259" key="4">
    <source>
        <dbReference type="PROSITE" id="PS50405"/>
    </source>
</evidence>
<dbReference type="CDD" id="cd03048">
    <property type="entry name" value="GST_N_Ure2p_like"/>
    <property type="match status" value="1"/>
</dbReference>
<dbReference type="SFLD" id="SFLDG01151">
    <property type="entry name" value="Main.2:_Nu-like"/>
    <property type="match status" value="1"/>
</dbReference>
<dbReference type="PROSITE" id="PS50404">
    <property type="entry name" value="GST_NTER"/>
    <property type="match status" value="1"/>
</dbReference>
<dbReference type="Proteomes" id="UP001498771">
    <property type="component" value="Unassembled WGS sequence"/>
</dbReference>
<name>A0ABR1EZ95_9ASCO</name>
<dbReference type="SFLD" id="SFLDS00019">
    <property type="entry name" value="Glutathione_Transferase_(cytos"/>
    <property type="match status" value="1"/>
</dbReference>
<dbReference type="PANTHER" id="PTHR44051:SF8">
    <property type="entry name" value="GLUTATHIONE S-TRANSFERASE GSTA"/>
    <property type="match status" value="1"/>
</dbReference>
<dbReference type="SFLD" id="SFLDG00358">
    <property type="entry name" value="Main_(cytGST)"/>
    <property type="match status" value="1"/>
</dbReference>
<feature type="domain" description="GST C-terminal" evidence="4">
    <location>
        <begin position="95"/>
        <end position="232"/>
    </location>
</feature>
<dbReference type="InterPro" id="IPR004045">
    <property type="entry name" value="Glutathione_S-Trfase_N"/>
</dbReference>
<evidence type="ECO:0000256" key="2">
    <source>
        <dbReference type="RuleBase" id="RU003494"/>
    </source>
</evidence>
<sequence length="257" mass="28875">MSSPDLTLYTDTAPNGVKITMALEYLGLPYKTVTVSISKLEQKEPWFLEINPNGRIPALVDNTGGKQKKLMESGAILLYLADKYDPEYKLSYPAGSDEYYEVLEWLFWQVGGLGPMQGQTLHFLHYCVSKSPEVRSYGVARYQNETRRLFTVLESRLALQKSTKSSPFLVGDHLSVADLACLGWVLADNFAGIASEDYPLLNEWQDMVSGLEGVKKGLEGYGIKKVGQDPELTKIASEYNSKWIKIQFEEQLKLGQK</sequence>
<evidence type="ECO:0000259" key="3">
    <source>
        <dbReference type="PROSITE" id="PS50404"/>
    </source>
</evidence>